<dbReference type="EMBL" id="BMIL01000007">
    <property type="protein sequence ID" value="GGC68660.1"/>
    <property type="molecule type" value="Genomic_DNA"/>
</dbReference>
<keyword evidence="1" id="KW-0732">Signal</keyword>
<reference evidence="2" key="1">
    <citation type="journal article" date="2014" name="Int. J. Syst. Evol. Microbiol.">
        <title>Complete genome sequence of Corynebacterium casei LMG S-19264T (=DSM 44701T), isolated from a smear-ripened cheese.</title>
        <authorList>
            <consortium name="US DOE Joint Genome Institute (JGI-PGF)"/>
            <person name="Walter F."/>
            <person name="Albersmeier A."/>
            <person name="Kalinowski J."/>
            <person name="Ruckert C."/>
        </authorList>
    </citation>
    <scope>NUCLEOTIDE SEQUENCE</scope>
    <source>
        <strain evidence="2">CGMCC 1.15343</strain>
    </source>
</reference>
<protein>
    <submittedName>
        <fullName evidence="2">Uncharacterized protein</fullName>
    </submittedName>
</protein>
<sequence>MKKLFLFMVCLVCGTITQAQIANTKWAGKLAVPELLPVTLSFKADVFEIYLTENMELLESMSYKISGDTLTVTKTAGGSPCPDGSSFKLKHAMKAGQLVLTLISDDCAERASAWTQEPFTKIKE</sequence>
<accession>A0A916XFS2</accession>
<comment type="caution">
    <text evidence="2">The sequence shown here is derived from an EMBL/GenBank/DDBJ whole genome shotgun (WGS) entry which is preliminary data.</text>
</comment>
<dbReference type="RefSeq" id="WP_188627014.1">
    <property type="nucleotide sequence ID" value="NZ_BMIL01000007.1"/>
</dbReference>
<reference evidence="2" key="2">
    <citation type="submission" date="2020-09" db="EMBL/GenBank/DDBJ databases">
        <authorList>
            <person name="Sun Q."/>
            <person name="Zhou Y."/>
        </authorList>
    </citation>
    <scope>NUCLEOTIDE SEQUENCE</scope>
    <source>
        <strain evidence="2">CGMCC 1.15343</strain>
    </source>
</reference>
<feature type="chain" id="PRO_5037387622" evidence="1">
    <location>
        <begin position="22"/>
        <end position="124"/>
    </location>
</feature>
<evidence type="ECO:0000256" key="1">
    <source>
        <dbReference type="SAM" id="SignalP"/>
    </source>
</evidence>
<organism evidence="2 3">
    <name type="scientific">Pedobacter quisquiliarum</name>
    <dbReference type="NCBI Taxonomy" id="1834438"/>
    <lineage>
        <taxon>Bacteria</taxon>
        <taxon>Pseudomonadati</taxon>
        <taxon>Bacteroidota</taxon>
        <taxon>Sphingobacteriia</taxon>
        <taxon>Sphingobacteriales</taxon>
        <taxon>Sphingobacteriaceae</taxon>
        <taxon>Pedobacter</taxon>
    </lineage>
</organism>
<proteinExistence type="predicted"/>
<evidence type="ECO:0000313" key="3">
    <source>
        <dbReference type="Proteomes" id="UP000651668"/>
    </source>
</evidence>
<dbReference type="Proteomes" id="UP000651668">
    <property type="component" value="Unassembled WGS sequence"/>
</dbReference>
<gene>
    <name evidence="2" type="ORF">GCM10011387_22610</name>
</gene>
<keyword evidence="3" id="KW-1185">Reference proteome</keyword>
<name>A0A916XFS2_9SPHI</name>
<dbReference type="AlphaFoldDB" id="A0A916XFS2"/>
<evidence type="ECO:0000313" key="2">
    <source>
        <dbReference type="EMBL" id="GGC68660.1"/>
    </source>
</evidence>
<feature type="signal peptide" evidence="1">
    <location>
        <begin position="1"/>
        <end position="21"/>
    </location>
</feature>